<proteinExistence type="predicted"/>
<keyword evidence="2" id="KW-0732">Signal</keyword>
<evidence type="ECO:0000256" key="1">
    <source>
        <dbReference type="SAM" id="MobiDB-lite"/>
    </source>
</evidence>
<organism evidence="3 4">
    <name type="scientific">Engystomops pustulosus</name>
    <name type="common">Tungara frog</name>
    <name type="synonym">Physalaemus pustulosus</name>
    <dbReference type="NCBI Taxonomy" id="76066"/>
    <lineage>
        <taxon>Eukaryota</taxon>
        <taxon>Metazoa</taxon>
        <taxon>Chordata</taxon>
        <taxon>Craniata</taxon>
        <taxon>Vertebrata</taxon>
        <taxon>Euteleostomi</taxon>
        <taxon>Amphibia</taxon>
        <taxon>Batrachia</taxon>
        <taxon>Anura</taxon>
        <taxon>Neobatrachia</taxon>
        <taxon>Hyloidea</taxon>
        <taxon>Leptodactylidae</taxon>
        <taxon>Leiuperinae</taxon>
        <taxon>Engystomops</taxon>
    </lineage>
</organism>
<evidence type="ECO:0000313" key="4">
    <source>
        <dbReference type="Proteomes" id="UP000824782"/>
    </source>
</evidence>
<accession>A0AAV6ZTF5</accession>
<dbReference type="AlphaFoldDB" id="A0AAV6ZTF5"/>
<feature type="compositionally biased region" description="Basic and acidic residues" evidence="1">
    <location>
        <begin position="194"/>
        <end position="206"/>
    </location>
</feature>
<feature type="compositionally biased region" description="Low complexity" evidence="1">
    <location>
        <begin position="141"/>
        <end position="172"/>
    </location>
</feature>
<sequence length="294" mass="31859">MKLLILLSVVAISWAGHGKIDRKGFLFPGQPKAGKGLNTFAWSEYGSIGSLNLEKSNRAAKTSEDSGPSGPVLSNPNRRDVKIGRGFPGFGFHGPLKQVASDDIKNKAQPSFIENATPELKKEKSSSSEESQASDDKPGKSSSAESSQSSSLSSSEETNVPNPNEEAPNNSNISAPADNQTDASEKEEPEPSVENDKSKVFDKIEEPPMKLTFMPFVAAKGLGRPNRIRDVDTKRPEAAKRTRALGHRPLRSVDFNIGDFGIKLKNEGGRNVLGPQGGIEKKQQQKRVRRPAKQ</sequence>
<evidence type="ECO:0000256" key="2">
    <source>
        <dbReference type="SAM" id="SignalP"/>
    </source>
</evidence>
<feature type="region of interest" description="Disordered" evidence="1">
    <location>
        <begin position="57"/>
        <end position="86"/>
    </location>
</feature>
<name>A0AAV6ZTF5_ENGPU</name>
<feature type="compositionally biased region" description="Basic residues" evidence="1">
    <location>
        <begin position="284"/>
        <end position="294"/>
    </location>
</feature>
<feature type="chain" id="PRO_5043978267" evidence="2">
    <location>
        <begin position="16"/>
        <end position="294"/>
    </location>
</feature>
<evidence type="ECO:0000313" key="3">
    <source>
        <dbReference type="EMBL" id="KAG8552541.1"/>
    </source>
</evidence>
<dbReference type="Proteomes" id="UP000824782">
    <property type="component" value="Unassembled WGS sequence"/>
</dbReference>
<protein>
    <submittedName>
        <fullName evidence="3">Uncharacterized protein</fullName>
    </submittedName>
</protein>
<feature type="region of interest" description="Disordered" evidence="1">
    <location>
        <begin position="265"/>
        <end position="294"/>
    </location>
</feature>
<dbReference type="EMBL" id="WNYA01000011">
    <property type="protein sequence ID" value="KAG8552541.1"/>
    <property type="molecule type" value="Genomic_DNA"/>
</dbReference>
<feature type="signal peptide" evidence="2">
    <location>
        <begin position="1"/>
        <end position="15"/>
    </location>
</feature>
<comment type="caution">
    <text evidence="3">The sequence shown here is derived from an EMBL/GenBank/DDBJ whole genome shotgun (WGS) entry which is preliminary data.</text>
</comment>
<reference evidence="3" key="1">
    <citation type="thesis" date="2020" institute="ProQuest LLC" country="789 East Eisenhower Parkway, Ann Arbor, MI, USA">
        <title>Comparative Genomics and Chromosome Evolution.</title>
        <authorList>
            <person name="Mudd A.B."/>
        </authorList>
    </citation>
    <scope>NUCLEOTIDE SEQUENCE</scope>
    <source>
        <strain evidence="3">237g6f4</strain>
        <tissue evidence="3">Blood</tissue>
    </source>
</reference>
<gene>
    <name evidence="3" type="ORF">GDO81_004567</name>
</gene>
<keyword evidence="4" id="KW-1185">Reference proteome</keyword>
<feature type="region of interest" description="Disordered" evidence="1">
    <location>
        <begin position="111"/>
        <end position="206"/>
    </location>
</feature>
<feature type="compositionally biased region" description="Polar residues" evidence="1">
    <location>
        <begin position="173"/>
        <end position="182"/>
    </location>
</feature>